<gene>
    <name evidence="10" type="ORF">OLEA9_A009288</name>
</gene>
<evidence type="ECO:0000313" key="10">
    <source>
        <dbReference type="EMBL" id="CAA3022115.1"/>
    </source>
</evidence>
<dbReference type="InterPro" id="IPR006626">
    <property type="entry name" value="PbH1"/>
</dbReference>
<feature type="signal peptide" evidence="9">
    <location>
        <begin position="1"/>
        <end position="22"/>
    </location>
</feature>
<keyword evidence="7" id="KW-0961">Cell wall biogenesis/degradation</keyword>
<dbReference type="Gramene" id="OE9A009288T1">
    <property type="protein sequence ID" value="OE9A009288C1"/>
    <property type="gene ID" value="OE9A009288"/>
</dbReference>
<name>A0A8S0UZJ3_OLEEU</name>
<dbReference type="SMART" id="SM00710">
    <property type="entry name" value="PbH1"/>
    <property type="match status" value="3"/>
</dbReference>
<keyword evidence="5 8" id="KW-0378">Hydrolase</keyword>
<dbReference type="AlphaFoldDB" id="A0A8S0UZJ3"/>
<sequence>MESGARTIIVLILYSALFSCNAAGGGSRLSHGGEMIFNVLSFGAKPGQIQESTQAFIKAWNAACNFNGRVRLLVPPGVYRLSETTFGGPCKSQSPIIVQVQGTLQAVTDLSAYTGKGWISFSDVNGLTLTGGGTFDGQGRFLWQYNDCKNNPDCVHLPASLYFTKVTNAKVKSINIINAMGFHMHITNSNLFRAYRLSITSPADSPNTDGMHISRSTNVKISRSIIKTGDDCISIGQGAINVTINQITCGPGHGISVGSLGKLPKELDVQGVIVKNCTLQGTTNGLRIKTYPASDPSRASGMLFQDIIMGNVENPIIIDQSYGTKSSKPSLVKITDVIYQNVQGTTSSPVAVNLMCSSQAPCQNIHLNNVNLKFQGNLKLTAACANAQVGYSGIQIPPPCQSGASS</sequence>
<dbReference type="EMBL" id="CACTIH010009064">
    <property type="protein sequence ID" value="CAA3022115.1"/>
    <property type="molecule type" value="Genomic_DNA"/>
</dbReference>
<evidence type="ECO:0000256" key="1">
    <source>
        <dbReference type="ARBA" id="ARBA00004191"/>
    </source>
</evidence>
<dbReference type="PANTHER" id="PTHR31375">
    <property type="match status" value="1"/>
</dbReference>
<evidence type="ECO:0000313" key="11">
    <source>
        <dbReference type="Proteomes" id="UP000594638"/>
    </source>
</evidence>
<evidence type="ECO:0000256" key="2">
    <source>
        <dbReference type="ARBA" id="ARBA00008834"/>
    </source>
</evidence>
<dbReference type="GO" id="GO:0004650">
    <property type="term" value="F:polygalacturonase activity"/>
    <property type="evidence" value="ECO:0007669"/>
    <property type="project" value="InterPro"/>
</dbReference>
<dbReference type="FunFam" id="2.160.20.10:FF:000004">
    <property type="entry name" value="Pectin lyase-like superfamily protein"/>
    <property type="match status" value="1"/>
</dbReference>
<comment type="caution">
    <text evidence="10">The sequence shown here is derived from an EMBL/GenBank/DDBJ whole genome shotgun (WGS) entry which is preliminary data.</text>
</comment>
<proteinExistence type="inferred from homology"/>
<comment type="similarity">
    <text evidence="2 8">Belongs to the glycosyl hydrolase 28 family.</text>
</comment>
<protein>
    <submittedName>
        <fullName evidence="10">Exopolygalacturonase-like</fullName>
    </submittedName>
</protein>
<dbReference type="PROSITE" id="PS51257">
    <property type="entry name" value="PROKAR_LIPOPROTEIN"/>
    <property type="match status" value="1"/>
</dbReference>
<dbReference type="InterPro" id="IPR000743">
    <property type="entry name" value="Glyco_hydro_28"/>
</dbReference>
<feature type="chain" id="PRO_5035774300" evidence="9">
    <location>
        <begin position="23"/>
        <end position="406"/>
    </location>
</feature>
<keyword evidence="4" id="KW-0964">Secreted</keyword>
<evidence type="ECO:0000256" key="9">
    <source>
        <dbReference type="SAM" id="SignalP"/>
    </source>
</evidence>
<dbReference type="Gene3D" id="2.160.20.10">
    <property type="entry name" value="Single-stranded right-handed beta-helix, Pectin lyase-like"/>
    <property type="match status" value="1"/>
</dbReference>
<reference evidence="10 11" key="1">
    <citation type="submission" date="2019-12" db="EMBL/GenBank/DDBJ databases">
        <authorList>
            <person name="Alioto T."/>
            <person name="Alioto T."/>
            <person name="Gomez Garrido J."/>
        </authorList>
    </citation>
    <scope>NUCLEOTIDE SEQUENCE [LARGE SCALE GENOMIC DNA]</scope>
</reference>
<dbReference type="OrthoDB" id="187139at2759"/>
<keyword evidence="11" id="KW-1185">Reference proteome</keyword>
<evidence type="ECO:0000256" key="3">
    <source>
        <dbReference type="ARBA" id="ARBA00022512"/>
    </source>
</evidence>
<dbReference type="Pfam" id="PF00295">
    <property type="entry name" value="Glyco_hydro_28"/>
    <property type="match status" value="1"/>
</dbReference>
<evidence type="ECO:0000256" key="8">
    <source>
        <dbReference type="RuleBase" id="RU361169"/>
    </source>
</evidence>
<comment type="subcellular location">
    <subcellularLocation>
        <location evidence="1">Secreted</location>
        <location evidence="1">Cell wall</location>
    </subcellularLocation>
</comment>
<keyword evidence="9" id="KW-0732">Signal</keyword>
<accession>A0A8S0UZJ3</accession>
<keyword evidence="6 8" id="KW-0326">Glycosidase</keyword>
<dbReference type="InterPro" id="IPR011050">
    <property type="entry name" value="Pectin_lyase_fold/virulence"/>
</dbReference>
<evidence type="ECO:0000256" key="5">
    <source>
        <dbReference type="ARBA" id="ARBA00022801"/>
    </source>
</evidence>
<evidence type="ECO:0000256" key="4">
    <source>
        <dbReference type="ARBA" id="ARBA00022525"/>
    </source>
</evidence>
<dbReference type="SUPFAM" id="SSF51126">
    <property type="entry name" value="Pectin lyase-like"/>
    <property type="match status" value="1"/>
</dbReference>
<keyword evidence="3" id="KW-0134">Cell wall</keyword>
<evidence type="ECO:0000256" key="7">
    <source>
        <dbReference type="ARBA" id="ARBA00023316"/>
    </source>
</evidence>
<dbReference type="Proteomes" id="UP000594638">
    <property type="component" value="Unassembled WGS sequence"/>
</dbReference>
<dbReference type="GO" id="GO:0005975">
    <property type="term" value="P:carbohydrate metabolic process"/>
    <property type="evidence" value="ECO:0007669"/>
    <property type="project" value="InterPro"/>
</dbReference>
<organism evidence="10 11">
    <name type="scientific">Olea europaea subsp. europaea</name>
    <dbReference type="NCBI Taxonomy" id="158383"/>
    <lineage>
        <taxon>Eukaryota</taxon>
        <taxon>Viridiplantae</taxon>
        <taxon>Streptophyta</taxon>
        <taxon>Embryophyta</taxon>
        <taxon>Tracheophyta</taxon>
        <taxon>Spermatophyta</taxon>
        <taxon>Magnoliopsida</taxon>
        <taxon>eudicotyledons</taxon>
        <taxon>Gunneridae</taxon>
        <taxon>Pentapetalae</taxon>
        <taxon>asterids</taxon>
        <taxon>lamiids</taxon>
        <taxon>Lamiales</taxon>
        <taxon>Oleaceae</taxon>
        <taxon>Oleeae</taxon>
        <taxon>Olea</taxon>
    </lineage>
</organism>
<dbReference type="GO" id="GO:0071555">
    <property type="term" value="P:cell wall organization"/>
    <property type="evidence" value="ECO:0007669"/>
    <property type="project" value="UniProtKB-KW"/>
</dbReference>
<dbReference type="InterPro" id="IPR012334">
    <property type="entry name" value="Pectin_lyas_fold"/>
</dbReference>
<evidence type="ECO:0000256" key="6">
    <source>
        <dbReference type="ARBA" id="ARBA00023295"/>
    </source>
</evidence>